<gene>
    <name evidence="1" type="ORF">RirG_229650</name>
</gene>
<dbReference type="SMR" id="A0A015ILD3"/>
<evidence type="ECO:0000313" key="1">
    <source>
        <dbReference type="EMBL" id="EXX54970.1"/>
    </source>
</evidence>
<organism evidence="1 2">
    <name type="scientific">Rhizophagus irregularis (strain DAOM 197198w)</name>
    <name type="common">Glomus intraradices</name>
    <dbReference type="NCBI Taxonomy" id="1432141"/>
    <lineage>
        <taxon>Eukaryota</taxon>
        <taxon>Fungi</taxon>
        <taxon>Fungi incertae sedis</taxon>
        <taxon>Mucoromycota</taxon>
        <taxon>Glomeromycotina</taxon>
        <taxon>Glomeromycetes</taxon>
        <taxon>Glomerales</taxon>
        <taxon>Glomeraceae</taxon>
        <taxon>Rhizophagus</taxon>
    </lineage>
</organism>
<accession>A0A015ILD3</accession>
<keyword evidence="2" id="KW-1185">Reference proteome</keyword>
<sequence length="150" mass="17823">MSKVTKEPLFTEEIDKIITDCMIDQEYETLYPNNPFAEIKKVIPKYKAKRIRQRWVDKLKPGLNRDPLNKKEKEFVVQWIKKNLGSNDEIKWKVLISDMEEEFHTLRPDNIPKNYWYALKRNLLSKISHNEELTPLQILSLLSPNPQLTG</sequence>
<dbReference type="AlphaFoldDB" id="A0A015ILD3"/>
<proteinExistence type="predicted"/>
<evidence type="ECO:0008006" key="3">
    <source>
        <dbReference type="Google" id="ProtNLM"/>
    </source>
</evidence>
<reference evidence="1 2" key="1">
    <citation type="submission" date="2014-02" db="EMBL/GenBank/DDBJ databases">
        <title>Single nucleus genome sequencing reveals high similarity among nuclei of an endomycorrhizal fungus.</title>
        <authorList>
            <person name="Lin K."/>
            <person name="Geurts R."/>
            <person name="Zhang Z."/>
            <person name="Limpens E."/>
            <person name="Saunders D.G."/>
            <person name="Mu D."/>
            <person name="Pang E."/>
            <person name="Cao H."/>
            <person name="Cha H."/>
            <person name="Lin T."/>
            <person name="Zhou Q."/>
            <person name="Shang Y."/>
            <person name="Li Y."/>
            <person name="Ivanov S."/>
            <person name="Sharma T."/>
            <person name="Velzen R.V."/>
            <person name="Ruijter N.D."/>
            <person name="Aanen D.K."/>
            <person name="Win J."/>
            <person name="Kamoun S."/>
            <person name="Bisseling T."/>
            <person name="Huang S."/>
        </authorList>
    </citation>
    <scope>NUCLEOTIDE SEQUENCE [LARGE SCALE GENOMIC DNA]</scope>
    <source>
        <strain evidence="2">DAOM197198w</strain>
    </source>
</reference>
<dbReference type="HOGENOM" id="CLU_131664_1_1_1"/>
<dbReference type="Gene3D" id="1.10.10.60">
    <property type="entry name" value="Homeodomain-like"/>
    <property type="match status" value="1"/>
</dbReference>
<dbReference type="OrthoDB" id="2143914at2759"/>
<comment type="caution">
    <text evidence="1">The sequence shown here is derived from an EMBL/GenBank/DDBJ whole genome shotgun (WGS) entry which is preliminary data.</text>
</comment>
<dbReference type="Proteomes" id="UP000022910">
    <property type="component" value="Unassembled WGS sequence"/>
</dbReference>
<protein>
    <recommendedName>
        <fullName evidence="3">HTH myb-type domain-containing protein</fullName>
    </recommendedName>
</protein>
<evidence type="ECO:0000313" key="2">
    <source>
        <dbReference type="Proteomes" id="UP000022910"/>
    </source>
</evidence>
<dbReference type="EMBL" id="JEMT01028367">
    <property type="protein sequence ID" value="EXX54970.1"/>
    <property type="molecule type" value="Genomic_DNA"/>
</dbReference>
<name>A0A015ILD3_RHIIW</name>